<feature type="region of interest" description="Disordered" evidence="1">
    <location>
        <begin position="1"/>
        <end position="39"/>
    </location>
</feature>
<organism evidence="2 3">
    <name type="scientific">Perkinsus olseni</name>
    <name type="common">Perkinsus atlanticus</name>
    <dbReference type="NCBI Taxonomy" id="32597"/>
    <lineage>
        <taxon>Eukaryota</taxon>
        <taxon>Sar</taxon>
        <taxon>Alveolata</taxon>
        <taxon>Perkinsozoa</taxon>
        <taxon>Perkinsea</taxon>
        <taxon>Perkinsida</taxon>
        <taxon>Perkinsidae</taxon>
        <taxon>Perkinsus</taxon>
    </lineage>
</organism>
<feature type="compositionally biased region" description="Basic and acidic residues" evidence="1">
    <location>
        <begin position="153"/>
        <end position="164"/>
    </location>
</feature>
<evidence type="ECO:0000313" key="3">
    <source>
        <dbReference type="Proteomes" id="UP000553632"/>
    </source>
</evidence>
<dbReference type="AlphaFoldDB" id="A0A7J6R4W4"/>
<feature type="compositionally biased region" description="Gly residues" evidence="1">
    <location>
        <begin position="59"/>
        <end position="70"/>
    </location>
</feature>
<name>A0A7J6R4W4_PEROL</name>
<proteinExistence type="predicted"/>
<comment type="caution">
    <text evidence="2">The sequence shown here is derived from an EMBL/GenBank/DDBJ whole genome shotgun (WGS) entry which is preliminary data.</text>
</comment>
<dbReference type="Proteomes" id="UP000553632">
    <property type="component" value="Unassembled WGS sequence"/>
</dbReference>
<keyword evidence="3" id="KW-1185">Reference proteome</keyword>
<feature type="non-terminal residue" evidence="2">
    <location>
        <position position="1"/>
    </location>
</feature>
<feature type="region of interest" description="Disordered" evidence="1">
    <location>
        <begin position="51"/>
        <end position="176"/>
    </location>
</feature>
<dbReference type="EMBL" id="JABANO010028138">
    <property type="protein sequence ID" value="KAF4715688.1"/>
    <property type="molecule type" value="Genomic_DNA"/>
</dbReference>
<evidence type="ECO:0000313" key="2">
    <source>
        <dbReference type="EMBL" id="KAF4715688.1"/>
    </source>
</evidence>
<feature type="compositionally biased region" description="Acidic residues" evidence="1">
    <location>
        <begin position="107"/>
        <end position="117"/>
    </location>
</feature>
<gene>
    <name evidence="2" type="ORF">FOZ63_007377</name>
</gene>
<feature type="compositionally biased region" description="Basic and acidic residues" evidence="1">
    <location>
        <begin position="18"/>
        <end position="33"/>
    </location>
</feature>
<accession>A0A7J6R4W4</accession>
<feature type="compositionally biased region" description="Polar residues" evidence="1">
    <location>
        <begin position="1"/>
        <end position="17"/>
    </location>
</feature>
<protein>
    <submittedName>
        <fullName evidence="2">Uncharacterized protein</fullName>
    </submittedName>
</protein>
<evidence type="ECO:0000256" key="1">
    <source>
        <dbReference type="SAM" id="MobiDB-lite"/>
    </source>
</evidence>
<reference evidence="2 3" key="1">
    <citation type="submission" date="2020-04" db="EMBL/GenBank/DDBJ databases">
        <title>Perkinsus olseni comparative genomics.</title>
        <authorList>
            <person name="Bogema D.R."/>
        </authorList>
    </citation>
    <scope>NUCLEOTIDE SEQUENCE [LARGE SCALE GENOMIC DNA]</scope>
    <source>
        <strain evidence="2 3">ATCC PRA-207</strain>
    </source>
</reference>
<sequence length="274" mass="30744">LVPQPQLNQARDGNQQDNNKRTVDHVTEEGSTHEHHRVTASLQVLSEGGSSIYMNVEGSGSGGSGGGGGDDSVFLEKTDEQQQEQQQYYPEGVETYTIDPRWSSWAEDNDEEEEENYYEPVGEPIINKQKKNDDDDDQVHLYETPEAINNNIRKQEEEKKRKQEGEEEGEGKKGGPRFSWATVINYLSDTTPKIDDNNHYYVDARSAYRTRPAAASSLKRKKDSITAAAAGFSTKGRELWERVAVSAAATATGMRQLLHANNNYVAENSWQKEE</sequence>